<organism evidence="5 6">
    <name type="scientific">Panagrolaimus superbus</name>
    <dbReference type="NCBI Taxonomy" id="310955"/>
    <lineage>
        <taxon>Eukaryota</taxon>
        <taxon>Metazoa</taxon>
        <taxon>Ecdysozoa</taxon>
        <taxon>Nematoda</taxon>
        <taxon>Chromadorea</taxon>
        <taxon>Rhabditida</taxon>
        <taxon>Tylenchina</taxon>
        <taxon>Panagrolaimomorpha</taxon>
        <taxon>Panagrolaimoidea</taxon>
        <taxon>Panagrolaimidae</taxon>
        <taxon>Panagrolaimus</taxon>
    </lineage>
</organism>
<reference evidence="6" key="1">
    <citation type="submission" date="2022-11" db="UniProtKB">
        <authorList>
            <consortium name="WormBaseParasite"/>
        </authorList>
    </citation>
    <scope>IDENTIFICATION</scope>
</reference>
<evidence type="ECO:0000256" key="1">
    <source>
        <dbReference type="ARBA" id="ARBA00004123"/>
    </source>
</evidence>
<keyword evidence="2" id="KW-0539">Nucleus</keyword>
<dbReference type="WBParaSite" id="PSU_v2.g11934.t1">
    <property type="protein sequence ID" value="PSU_v2.g11934.t1"/>
    <property type="gene ID" value="PSU_v2.g11934"/>
</dbReference>
<dbReference type="InterPro" id="IPR003958">
    <property type="entry name" value="CBFA_NFYB_domain"/>
</dbReference>
<proteinExistence type="predicted"/>
<accession>A0A914Y2A5</accession>
<feature type="compositionally biased region" description="Acidic residues" evidence="3">
    <location>
        <begin position="218"/>
        <end position="228"/>
    </location>
</feature>
<evidence type="ECO:0000313" key="5">
    <source>
        <dbReference type="Proteomes" id="UP000887577"/>
    </source>
</evidence>
<protein>
    <submittedName>
        <fullName evidence="6">Transcription factor CBF/NF-Y/archaeal histone domain-containing protein</fullName>
    </submittedName>
</protein>
<name>A0A914Y2A5_9BILA</name>
<comment type="subcellular location">
    <subcellularLocation>
        <location evidence="1">Nucleus</location>
    </subcellularLocation>
</comment>
<dbReference type="GO" id="GO:0046982">
    <property type="term" value="F:protein heterodimerization activity"/>
    <property type="evidence" value="ECO:0007669"/>
    <property type="project" value="InterPro"/>
</dbReference>
<keyword evidence="5" id="KW-1185">Reference proteome</keyword>
<feature type="domain" description="Transcription factor CBF/NF-Y/archaeal histone" evidence="4">
    <location>
        <begin position="64"/>
        <end position="122"/>
    </location>
</feature>
<dbReference type="InterPro" id="IPR009072">
    <property type="entry name" value="Histone-fold"/>
</dbReference>
<feature type="compositionally biased region" description="Basic and acidic residues" evidence="3">
    <location>
        <begin position="249"/>
        <end position="268"/>
    </location>
</feature>
<dbReference type="AlphaFoldDB" id="A0A914Y2A5"/>
<dbReference type="InterPro" id="IPR050568">
    <property type="entry name" value="Transcr_DNA_Rep_Reg"/>
</dbReference>
<dbReference type="SUPFAM" id="SSF47113">
    <property type="entry name" value="Histone-fold"/>
    <property type="match status" value="1"/>
</dbReference>
<evidence type="ECO:0000259" key="4">
    <source>
        <dbReference type="Pfam" id="PF00808"/>
    </source>
</evidence>
<feature type="compositionally biased region" description="Acidic residues" evidence="3">
    <location>
        <begin position="164"/>
        <end position="177"/>
    </location>
</feature>
<dbReference type="CDD" id="cd22929">
    <property type="entry name" value="HFD_POLE4-like"/>
    <property type="match status" value="1"/>
</dbReference>
<dbReference type="Pfam" id="PF00808">
    <property type="entry name" value="CBFD_NFYB_HMF"/>
    <property type="match status" value="1"/>
</dbReference>
<dbReference type="PANTHER" id="PTHR10252">
    <property type="entry name" value="HISTONE-LIKE TRANSCRIPTION FACTOR CCAAT-RELATED"/>
    <property type="match status" value="1"/>
</dbReference>
<feature type="region of interest" description="Disordered" evidence="3">
    <location>
        <begin position="142"/>
        <end position="177"/>
    </location>
</feature>
<dbReference type="Gene3D" id="1.10.20.10">
    <property type="entry name" value="Histone, subunit A"/>
    <property type="match status" value="1"/>
</dbReference>
<evidence type="ECO:0000256" key="2">
    <source>
        <dbReference type="ARBA" id="ARBA00023242"/>
    </source>
</evidence>
<sequence>MSEAATDSPIIFDDSLAIEESVEISVADVTDEIETIEIDDSVTVDANTTTTKKKPIKSNIPTVLPLSKVKKICKLDPEINLVTADAVKLITFCTERFIELLAKSCVSCAKEQGRKTVSNADFHRATRRSWLFYMLDEAIDEWPDNGPPTKRSKSAASNRSNDDDGKDIDEAVEDEENDLIVDEEVAADTEEVIEDDEIIEIDTETIEVERDLTSVEELPMEEEEDVAPEIEPSNVVEEEEEESSEESDIENHDDTINDESFVKDIEDF</sequence>
<dbReference type="GO" id="GO:0006261">
    <property type="term" value="P:DNA-templated DNA replication"/>
    <property type="evidence" value="ECO:0007669"/>
    <property type="project" value="TreeGrafter"/>
</dbReference>
<feature type="region of interest" description="Disordered" evidence="3">
    <location>
        <begin position="209"/>
        <end position="268"/>
    </location>
</feature>
<dbReference type="GO" id="GO:0008622">
    <property type="term" value="C:epsilon DNA polymerase complex"/>
    <property type="evidence" value="ECO:0007669"/>
    <property type="project" value="TreeGrafter"/>
</dbReference>
<evidence type="ECO:0000256" key="3">
    <source>
        <dbReference type="SAM" id="MobiDB-lite"/>
    </source>
</evidence>
<dbReference type="PANTHER" id="PTHR10252:SF79">
    <property type="entry name" value="DNA POLYMERASE EPSILON SUBUNIT 4"/>
    <property type="match status" value="1"/>
</dbReference>
<feature type="compositionally biased region" description="Acidic residues" evidence="3">
    <location>
        <begin position="236"/>
        <end position="248"/>
    </location>
</feature>
<dbReference type="Proteomes" id="UP000887577">
    <property type="component" value="Unplaced"/>
</dbReference>
<evidence type="ECO:0000313" key="6">
    <source>
        <dbReference type="WBParaSite" id="PSU_v2.g11934.t1"/>
    </source>
</evidence>